<proteinExistence type="predicted"/>
<evidence type="ECO:0000313" key="2">
    <source>
        <dbReference type="EMBL" id="CAD7014061.1"/>
    </source>
</evidence>
<keyword evidence="3" id="KW-1185">Reference proteome</keyword>
<name>A0A811VG78_CERCA</name>
<evidence type="ECO:0000256" key="1">
    <source>
        <dbReference type="SAM" id="MobiDB-lite"/>
    </source>
</evidence>
<dbReference type="Proteomes" id="UP000606786">
    <property type="component" value="Unassembled WGS sequence"/>
</dbReference>
<feature type="region of interest" description="Disordered" evidence="1">
    <location>
        <begin position="55"/>
        <end position="89"/>
    </location>
</feature>
<gene>
    <name evidence="2" type="ORF">CCAP1982_LOCUS22069</name>
</gene>
<organism evidence="2 3">
    <name type="scientific">Ceratitis capitata</name>
    <name type="common">Mediterranean fruit fly</name>
    <name type="synonym">Tephritis capitata</name>
    <dbReference type="NCBI Taxonomy" id="7213"/>
    <lineage>
        <taxon>Eukaryota</taxon>
        <taxon>Metazoa</taxon>
        <taxon>Ecdysozoa</taxon>
        <taxon>Arthropoda</taxon>
        <taxon>Hexapoda</taxon>
        <taxon>Insecta</taxon>
        <taxon>Pterygota</taxon>
        <taxon>Neoptera</taxon>
        <taxon>Endopterygota</taxon>
        <taxon>Diptera</taxon>
        <taxon>Brachycera</taxon>
        <taxon>Muscomorpha</taxon>
        <taxon>Tephritoidea</taxon>
        <taxon>Tephritidae</taxon>
        <taxon>Ceratitis</taxon>
        <taxon>Ceratitis</taxon>
    </lineage>
</organism>
<evidence type="ECO:0000313" key="3">
    <source>
        <dbReference type="Proteomes" id="UP000606786"/>
    </source>
</evidence>
<dbReference type="AlphaFoldDB" id="A0A811VG78"/>
<dbReference type="EMBL" id="CAJHJT010000056">
    <property type="protein sequence ID" value="CAD7014061.1"/>
    <property type="molecule type" value="Genomic_DNA"/>
</dbReference>
<comment type="caution">
    <text evidence="2">The sequence shown here is derived from an EMBL/GenBank/DDBJ whole genome shotgun (WGS) entry which is preliminary data.</text>
</comment>
<feature type="compositionally biased region" description="Low complexity" evidence="1">
    <location>
        <begin position="79"/>
        <end position="89"/>
    </location>
</feature>
<accession>A0A811VG78</accession>
<sequence>MVQVIRSYKSGECFQVCRHEEEASNEMLTMENISQEETNSEEECAEFCVSELDTNQETNQQLSEEDENEEKQEIKNSLTTNTTQTPTIGVTTLPFTSNLIANEPTNDLGQLEVAIGNFVRKELKILTNQ</sequence>
<reference evidence="2" key="1">
    <citation type="submission" date="2020-11" db="EMBL/GenBank/DDBJ databases">
        <authorList>
            <person name="Whitehead M."/>
        </authorList>
    </citation>
    <scope>NUCLEOTIDE SEQUENCE</scope>
    <source>
        <strain evidence="2">EGII</strain>
    </source>
</reference>
<protein>
    <submittedName>
        <fullName evidence="2">(Mediterranean fruit fly) hypothetical protein</fullName>
    </submittedName>
</protein>